<proteinExistence type="predicted"/>
<reference evidence="1" key="1">
    <citation type="journal article" date="2023" name="Mol. Phylogenet. Evol.">
        <title>Genome-scale phylogeny and comparative genomics of the fungal order Sordariales.</title>
        <authorList>
            <person name="Hensen N."/>
            <person name="Bonometti L."/>
            <person name="Westerberg I."/>
            <person name="Brannstrom I.O."/>
            <person name="Guillou S."/>
            <person name="Cros-Aarteil S."/>
            <person name="Calhoun S."/>
            <person name="Haridas S."/>
            <person name="Kuo A."/>
            <person name="Mondo S."/>
            <person name="Pangilinan J."/>
            <person name="Riley R."/>
            <person name="LaButti K."/>
            <person name="Andreopoulos B."/>
            <person name="Lipzen A."/>
            <person name="Chen C."/>
            <person name="Yan M."/>
            <person name="Daum C."/>
            <person name="Ng V."/>
            <person name="Clum A."/>
            <person name="Steindorff A."/>
            <person name="Ohm R.A."/>
            <person name="Martin F."/>
            <person name="Silar P."/>
            <person name="Natvig D.O."/>
            <person name="Lalanne C."/>
            <person name="Gautier V."/>
            <person name="Ament-Velasquez S.L."/>
            <person name="Kruys A."/>
            <person name="Hutchinson M.I."/>
            <person name="Powell A.J."/>
            <person name="Barry K."/>
            <person name="Miller A.N."/>
            <person name="Grigoriev I.V."/>
            <person name="Debuchy R."/>
            <person name="Gladieux P."/>
            <person name="Hiltunen Thoren M."/>
            <person name="Johannesson H."/>
        </authorList>
    </citation>
    <scope>NUCLEOTIDE SEQUENCE</scope>
    <source>
        <strain evidence="1">CBS 955.72</strain>
    </source>
</reference>
<name>A0AAJ0HGF0_9PEZI</name>
<evidence type="ECO:0000313" key="2">
    <source>
        <dbReference type="Proteomes" id="UP001275084"/>
    </source>
</evidence>
<gene>
    <name evidence="1" type="ORF">B0T25DRAFT_550278</name>
</gene>
<evidence type="ECO:0000313" key="1">
    <source>
        <dbReference type="EMBL" id="KAK3350327.1"/>
    </source>
</evidence>
<reference evidence="1" key="2">
    <citation type="submission" date="2023-06" db="EMBL/GenBank/DDBJ databases">
        <authorList>
            <consortium name="Lawrence Berkeley National Laboratory"/>
            <person name="Haridas S."/>
            <person name="Hensen N."/>
            <person name="Bonometti L."/>
            <person name="Westerberg I."/>
            <person name="Brannstrom I.O."/>
            <person name="Guillou S."/>
            <person name="Cros-Aarteil S."/>
            <person name="Calhoun S."/>
            <person name="Kuo A."/>
            <person name="Mondo S."/>
            <person name="Pangilinan J."/>
            <person name="Riley R."/>
            <person name="Labutti K."/>
            <person name="Andreopoulos B."/>
            <person name="Lipzen A."/>
            <person name="Chen C."/>
            <person name="Yanf M."/>
            <person name="Daum C."/>
            <person name="Ng V."/>
            <person name="Clum A."/>
            <person name="Steindorff A."/>
            <person name="Ohm R."/>
            <person name="Martin F."/>
            <person name="Silar P."/>
            <person name="Natvig D."/>
            <person name="Lalanne C."/>
            <person name="Gautier V."/>
            <person name="Ament-Velasquez S.L."/>
            <person name="Kruys A."/>
            <person name="Hutchinson M.I."/>
            <person name="Powell A.J."/>
            <person name="Barry K."/>
            <person name="Miller A.N."/>
            <person name="Grigoriev I.V."/>
            <person name="Debuchy R."/>
            <person name="Gladieux P."/>
            <person name="Thoren M.H."/>
            <person name="Johannesson H."/>
        </authorList>
    </citation>
    <scope>NUCLEOTIDE SEQUENCE</scope>
    <source>
        <strain evidence="1">CBS 955.72</strain>
    </source>
</reference>
<organism evidence="1 2">
    <name type="scientific">Lasiosphaeria hispida</name>
    <dbReference type="NCBI Taxonomy" id="260671"/>
    <lineage>
        <taxon>Eukaryota</taxon>
        <taxon>Fungi</taxon>
        <taxon>Dikarya</taxon>
        <taxon>Ascomycota</taxon>
        <taxon>Pezizomycotina</taxon>
        <taxon>Sordariomycetes</taxon>
        <taxon>Sordariomycetidae</taxon>
        <taxon>Sordariales</taxon>
        <taxon>Lasiosphaeriaceae</taxon>
        <taxon>Lasiosphaeria</taxon>
    </lineage>
</organism>
<dbReference type="Proteomes" id="UP001275084">
    <property type="component" value="Unassembled WGS sequence"/>
</dbReference>
<accession>A0AAJ0HGF0</accession>
<comment type="caution">
    <text evidence="1">The sequence shown here is derived from an EMBL/GenBank/DDBJ whole genome shotgun (WGS) entry which is preliminary data.</text>
</comment>
<sequence length="69" mass="7789">MSAIRTSVLRTTLRPANVQTTTRIPLAHSQVRHKTNSSNRKLGEDVEFKGTAKEYNKDGTNPNKNFVYV</sequence>
<keyword evidence="2" id="KW-1185">Reference proteome</keyword>
<dbReference type="AlphaFoldDB" id="A0AAJ0HGF0"/>
<protein>
    <submittedName>
        <fullName evidence="1">Uncharacterized protein</fullName>
    </submittedName>
</protein>
<dbReference type="EMBL" id="JAUIQD010000005">
    <property type="protein sequence ID" value="KAK3350327.1"/>
    <property type="molecule type" value="Genomic_DNA"/>
</dbReference>